<name>A0ABD5WAX6_9EURY</name>
<proteinExistence type="predicted"/>
<dbReference type="AlphaFoldDB" id="A0ABD5WAX6"/>
<dbReference type="Proteomes" id="UP001596461">
    <property type="component" value="Unassembled WGS sequence"/>
</dbReference>
<reference evidence="2 3" key="1">
    <citation type="journal article" date="2019" name="Int. J. Syst. Evol. Microbiol.">
        <title>The Global Catalogue of Microorganisms (GCM) 10K type strain sequencing project: providing services to taxonomists for standard genome sequencing and annotation.</title>
        <authorList>
            <consortium name="The Broad Institute Genomics Platform"/>
            <consortium name="The Broad Institute Genome Sequencing Center for Infectious Disease"/>
            <person name="Wu L."/>
            <person name="Ma J."/>
        </authorList>
    </citation>
    <scope>NUCLEOTIDE SEQUENCE [LARGE SCALE GENOMIC DNA]</scope>
    <source>
        <strain evidence="2 3">DT31</strain>
    </source>
</reference>
<dbReference type="EMBL" id="JBHTAH010000003">
    <property type="protein sequence ID" value="MFC7068868.1"/>
    <property type="molecule type" value="Genomic_DNA"/>
</dbReference>
<feature type="region of interest" description="Disordered" evidence="1">
    <location>
        <begin position="1"/>
        <end position="25"/>
    </location>
</feature>
<feature type="region of interest" description="Disordered" evidence="1">
    <location>
        <begin position="59"/>
        <end position="78"/>
    </location>
</feature>
<evidence type="ECO:0000313" key="2">
    <source>
        <dbReference type="EMBL" id="MFC7068868.1"/>
    </source>
</evidence>
<organism evidence="2 3">
    <name type="scientific">Halobaculum lipolyticum</name>
    <dbReference type="NCBI Taxonomy" id="3032001"/>
    <lineage>
        <taxon>Archaea</taxon>
        <taxon>Methanobacteriati</taxon>
        <taxon>Methanobacteriota</taxon>
        <taxon>Stenosarchaea group</taxon>
        <taxon>Halobacteria</taxon>
        <taxon>Halobacteriales</taxon>
        <taxon>Haloferacaceae</taxon>
        <taxon>Halobaculum</taxon>
    </lineage>
</organism>
<accession>A0ABD5WAX6</accession>
<gene>
    <name evidence="2" type="ORF">ACFQL9_04365</name>
</gene>
<keyword evidence="3" id="KW-1185">Reference proteome</keyword>
<evidence type="ECO:0000313" key="3">
    <source>
        <dbReference type="Proteomes" id="UP001596461"/>
    </source>
</evidence>
<evidence type="ECO:0008006" key="4">
    <source>
        <dbReference type="Google" id="ProtNLM"/>
    </source>
</evidence>
<comment type="caution">
    <text evidence="2">The sequence shown here is derived from an EMBL/GenBank/DDBJ whole genome shotgun (WGS) entry which is preliminary data.</text>
</comment>
<sequence length="800" mass="85055">MTRRERESPPPSSGPGVAADRSTVDADPDAAVGLVATADAGPAAYELVDSIEEVRLPVAVGGGGRPASASPARRVPEGDRFPAPVDGCWHVDATAVTPLCTADVYVRRPDNSVVATATAEAPARVPPGPHVLELSTAPVKTYVALEGPARVSYENRYPCVSLVEESGDVLGGGAATALGVGNARDDRSDRGDRRGLLLGARSRRTSPAGTVTVPDTPAGFARAISTFGSALATTSPERSFPTLRGHPPLLERGESFEAPPLVERVDTGMTLGVPYSYEALYSATPLAFYLACEVVESDAPYLRAGEVRHDLPSDPDALATTLGELLRHCFTLDCATRACSAGLYDVELDVHETLTERLDPPWEEWYAADLPKRTAAYLEVPTAATLDCLDWPQTTDVTPVAENAPVLPFLAADLSVVRSPPPKPTTSGTGGVDDLDEFVRATREAVRGAALTRSASDGANRRDLVPDVDALVAGDLFRNGTQNAADDSETVVTPHPADSIAQSWVGPGYPMGAAKPTVEAYRRRLDRTPAEDLTIGVTVVCNDEAMIEELGDTYGFRDHVTFDIREERDLTVAELRDLLADDHDFFHYVGHVDERGMECADGWLDLRGVDDTGVDAFLLNACSSYRQGMALVDAGALGGVVSLTDLPNSLATRVGRDLARLFDAGFPLYAALDVVGTGPFAGNAYSIVGDPLVQLCQSQSGVGSVFEIRSVDPEASQITFVSQSYPTRAFGIGTMSHPAVSGITKQYISSGPTEEITADLGDFSDCLNAGRTAVRSENQLFWAEAIDRTWLVERHSTVQQ</sequence>
<dbReference type="RefSeq" id="WP_284031023.1">
    <property type="nucleotide sequence ID" value="NZ_CP126154.1"/>
</dbReference>
<dbReference type="GeneID" id="81125886"/>
<protein>
    <recommendedName>
        <fullName evidence="4">CHAT domain-containing protein</fullName>
    </recommendedName>
</protein>
<evidence type="ECO:0000256" key="1">
    <source>
        <dbReference type="SAM" id="MobiDB-lite"/>
    </source>
</evidence>